<evidence type="ECO:0000256" key="3">
    <source>
        <dbReference type="ARBA" id="ARBA00022801"/>
    </source>
</evidence>
<dbReference type="InterPro" id="IPR050534">
    <property type="entry name" value="Coronavir_polyprotein_1ab"/>
</dbReference>
<dbReference type="InterPro" id="IPR027417">
    <property type="entry name" value="P-loop_NTPase"/>
</dbReference>
<feature type="compositionally biased region" description="Basic residues" evidence="6">
    <location>
        <begin position="472"/>
        <end position="484"/>
    </location>
</feature>
<evidence type="ECO:0008006" key="11">
    <source>
        <dbReference type="Google" id="ProtNLM"/>
    </source>
</evidence>
<keyword evidence="3" id="KW-0378">Hydrolase</keyword>
<feature type="domain" description="DNA2/NAM7 helicase-like C-terminal" evidence="8">
    <location>
        <begin position="225"/>
        <end position="396"/>
    </location>
</feature>
<dbReference type="InterPro" id="IPR041677">
    <property type="entry name" value="DNA2/NAM7_AAA_11"/>
</dbReference>
<accession>A0AAV5V3V4</accession>
<evidence type="ECO:0000256" key="4">
    <source>
        <dbReference type="ARBA" id="ARBA00022806"/>
    </source>
</evidence>
<dbReference type="Proteomes" id="UP001432322">
    <property type="component" value="Unassembled WGS sequence"/>
</dbReference>
<evidence type="ECO:0000256" key="2">
    <source>
        <dbReference type="ARBA" id="ARBA00022741"/>
    </source>
</evidence>
<feature type="compositionally biased region" description="Polar residues" evidence="6">
    <location>
        <begin position="485"/>
        <end position="496"/>
    </location>
</feature>
<dbReference type="SUPFAM" id="SSF52540">
    <property type="entry name" value="P-loop containing nucleoside triphosphate hydrolases"/>
    <property type="match status" value="1"/>
</dbReference>
<evidence type="ECO:0000259" key="7">
    <source>
        <dbReference type="Pfam" id="PF13086"/>
    </source>
</evidence>
<feature type="region of interest" description="Disordered" evidence="6">
    <location>
        <begin position="437"/>
        <end position="565"/>
    </location>
</feature>
<evidence type="ECO:0000313" key="9">
    <source>
        <dbReference type="EMBL" id="GMT14270.1"/>
    </source>
</evidence>
<evidence type="ECO:0000256" key="1">
    <source>
        <dbReference type="ARBA" id="ARBA00007913"/>
    </source>
</evidence>
<dbReference type="GO" id="GO:0016787">
    <property type="term" value="F:hydrolase activity"/>
    <property type="evidence" value="ECO:0007669"/>
    <property type="project" value="UniProtKB-KW"/>
</dbReference>
<feature type="domain" description="DNA2/NAM7 helicase helicase" evidence="7">
    <location>
        <begin position="134"/>
        <end position="205"/>
    </location>
</feature>
<evidence type="ECO:0000313" key="10">
    <source>
        <dbReference type="Proteomes" id="UP001432322"/>
    </source>
</evidence>
<dbReference type="Gene3D" id="3.40.50.300">
    <property type="entry name" value="P-loop containing nucleotide triphosphate hydrolases"/>
    <property type="match status" value="2"/>
</dbReference>
<dbReference type="GO" id="GO:0005524">
    <property type="term" value="F:ATP binding"/>
    <property type="evidence" value="ECO:0007669"/>
    <property type="project" value="UniProtKB-KW"/>
</dbReference>
<feature type="compositionally biased region" description="Polar residues" evidence="6">
    <location>
        <begin position="511"/>
        <end position="523"/>
    </location>
</feature>
<gene>
    <name evidence="9" type="ORF">PFISCL1PPCAC_5567</name>
</gene>
<protein>
    <recommendedName>
        <fullName evidence="11">DNA2/NAM7 helicase-like C-terminal domain-containing protein</fullName>
    </recommendedName>
</protein>
<comment type="caution">
    <text evidence="9">The sequence shown here is derived from an EMBL/GenBank/DDBJ whole genome shotgun (WGS) entry which is preliminary data.</text>
</comment>
<evidence type="ECO:0000259" key="8">
    <source>
        <dbReference type="Pfam" id="PF13087"/>
    </source>
</evidence>
<keyword evidence="4" id="KW-0347">Helicase</keyword>
<dbReference type="Pfam" id="PF13087">
    <property type="entry name" value="AAA_12"/>
    <property type="match status" value="1"/>
</dbReference>
<dbReference type="EMBL" id="BTSY01000002">
    <property type="protein sequence ID" value="GMT14270.1"/>
    <property type="molecule type" value="Genomic_DNA"/>
</dbReference>
<dbReference type="Pfam" id="PF13086">
    <property type="entry name" value="AAA_11"/>
    <property type="match status" value="1"/>
</dbReference>
<dbReference type="InterPro" id="IPR047187">
    <property type="entry name" value="SF1_C_Upf1"/>
</dbReference>
<dbReference type="GO" id="GO:0043139">
    <property type="term" value="F:5'-3' DNA helicase activity"/>
    <property type="evidence" value="ECO:0007669"/>
    <property type="project" value="TreeGrafter"/>
</dbReference>
<keyword evidence="5" id="KW-0067">ATP-binding</keyword>
<organism evidence="9 10">
    <name type="scientific">Pristionchus fissidentatus</name>
    <dbReference type="NCBI Taxonomy" id="1538716"/>
    <lineage>
        <taxon>Eukaryota</taxon>
        <taxon>Metazoa</taxon>
        <taxon>Ecdysozoa</taxon>
        <taxon>Nematoda</taxon>
        <taxon>Chromadorea</taxon>
        <taxon>Rhabditida</taxon>
        <taxon>Rhabditina</taxon>
        <taxon>Diplogasteromorpha</taxon>
        <taxon>Diplogasteroidea</taxon>
        <taxon>Neodiplogasteridae</taxon>
        <taxon>Pristionchus</taxon>
    </lineage>
</organism>
<reference evidence="9" key="1">
    <citation type="submission" date="2023-10" db="EMBL/GenBank/DDBJ databases">
        <title>Genome assembly of Pristionchus species.</title>
        <authorList>
            <person name="Yoshida K."/>
            <person name="Sommer R.J."/>
        </authorList>
    </citation>
    <scope>NUCLEOTIDE SEQUENCE</scope>
    <source>
        <strain evidence="9">RS5133</strain>
    </source>
</reference>
<dbReference type="PANTHER" id="PTHR43788">
    <property type="entry name" value="DNA2/NAM7 HELICASE FAMILY MEMBER"/>
    <property type="match status" value="1"/>
</dbReference>
<dbReference type="CDD" id="cd18808">
    <property type="entry name" value="SF1_C_Upf1"/>
    <property type="match status" value="1"/>
</dbReference>
<sequence length="565" mass="63810">MAASLAKDAKANRQGCVQMLLAVQNVAVENLAIALKAFDDGKLRPYRILSKMRIDPNDPIPYDIFEMLPHYKRWMQNANDQDLLVISKYFRLEKEWRATSSPDCQLNQKDKDDLNRDYPLAIYAAKRVLERYMQPEIVLATVDMALYRLLDVAEDGVRGQFWDVDRVIIDEASLLTESTFYCLIRCFPKASFVLIGDDKQLPPFMYDDHVLGHELAGRAALSVAMRKRNVPIIQLIEVYRAPQCLVEPYNHLSYDGELVSRKVEKCRPLFDVGLVSATRPDLLLIDVPKGTQKGHPSPFNEHEIGFVIRLLRLFPKSMHDDIMIICLYKEQKKRLQRKLGPDYDILTVDSSQGKEKPIVIVLTSRSDKVTDFFCNPNRCTVAVSRHQRSLIVVGNHALLSHHHPWKKVLDDFTKISPDSLPPHEIEQIGVKKATKMEKMMTTPDSTKEKSVNVKKEEKKKGSGEGGKEEIKTKKKRTRTKKKKTAQVTPQVPNKSSVPLKIASAPPKMPVLSQSQPLTSNPVSAPSVPKPKQAPTVPKSKQVPTVPKSKNAPTVPKAKQAPTVPK</sequence>
<keyword evidence="2" id="KW-0547">Nucleotide-binding</keyword>
<feature type="non-terminal residue" evidence="9">
    <location>
        <position position="565"/>
    </location>
</feature>
<name>A0AAV5V3V4_9BILA</name>
<dbReference type="PANTHER" id="PTHR43788:SF16">
    <property type="entry name" value="HELICASE WITH ZINC FINGER 2"/>
    <property type="match status" value="1"/>
</dbReference>
<feature type="compositionally biased region" description="Basic and acidic residues" evidence="6">
    <location>
        <begin position="445"/>
        <end position="471"/>
    </location>
</feature>
<evidence type="ECO:0000256" key="5">
    <source>
        <dbReference type="ARBA" id="ARBA00022840"/>
    </source>
</evidence>
<proteinExistence type="inferred from homology"/>
<comment type="similarity">
    <text evidence="1">Belongs to the DNA2/NAM7 helicase family.</text>
</comment>
<keyword evidence="10" id="KW-1185">Reference proteome</keyword>
<evidence type="ECO:0000256" key="6">
    <source>
        <dbReference type="SAM" id="MobiDB-lite"/>
    </source>
</evidence>
<dbReference type="InterPro" id="IPR041679">
    <property type="entry name" value="DNA2/NAM7-like_C"/>
</dbReference>
<dbReference type="AlphaFoldDB" id="A0AAV5V3V4"/>